<name>A0A1B9Q532_9VIBR</name>
<evidence type="ECO:0000313" key="3">
    <source>
        <dbReference type="Proteomes" id="UP000235778"/>
    </source>
</evidence>
<reference evidence="3" key="1">
    <citation type="submission" date="2016-07" db="EMBL/GenBank/DDBJ databases">
        <title>Nontailed viruses are major unrecognized killers of bacteria in the ocean.</title>
        <authorList>
            <person name="Kauffman K."/>
            <person name="Hussain F."/>
            <person name="Yang J."/>
            <person name="Arevalo P."/>
            <person name="Brown J."/>
            <person name="Cutler M."/>
            <person name="Kelly L."/>
            <person name="Polz M.F."/>
        </authorList>
    </citation>
    <scope>NUCLEOTIDE SEQUENCE [LARGE SCALE GENOMIC DNA]</scope>
    <source>
        <strain evidence="3">10N.286.55.C1</strain>
    </source>
</reference>
<gene>
    <name evidence="2" type="ORF">BCV30_15080</name>
</gene>
<evidence type="ECO:0008006" key="4">
    <source>
        <dbReference type="Google" id="ProtNLM"/>
    </source>
</evidence>
<protein>
    <recommendedName>
        <fullName evidence="4">DUF4174 domain-containing protein</fullName>
    </recommendedName>
</protein>
<sequence length="150" mass="16502">MKKTLATVAMLSAISTFSVNALTLSDYVPTDSTLSKSIHLTAEQLVKNRSLDLPDKDVLIIDTSKLVDHDYDVNELKNHDSLLLVGGTESVQKAMLMLFGFSVSGDALLVDNINGPEQIKIKRYAPNMELPDEQKALGLLKMLKTKNQVD</sequence>
<dbReference type="AlphaFoldDB" id="A0A1B9Q532"/>
<dbReference type="Proteomes" id="UP000235778">
    <property type="component" value="Unassembled WGS sequence"/>
</dbReference>
<organism evidence="2 3">
    <name type="scientific">Vibrio lentus</name>
    <dbReference type="NCBI Taxonomy" id="136468"/>
    <lineage>
        <taxon>Bacteria</taxon>
        <taxon>Pseudomonadati</taxon>
        <taxon>Pseudomonadota</taxon>
        <taxon>Gammaproteobacteria</taxon>
        <taxon>Vibrionales</taxon>
        <taxon>Vibrionaceae</taxon>
        <taxon>Vibrio</taxon>
    </lineage>
</organism>
<proteinExistence type="predicted"/>
<feature type="signal peptide" evidence="1">
    <location>
        <begin position="1"/>
        <end position="21"/>
    </location>
</feature>
<evidence type="ECO:0000256" key="1">
    <source>
        <dbReference type="SAM" id="SignalP"/>
    </source>
</evidence>
<accession>A0A1B9Q532</accession>
<comment type="caution">
    <text evidence="2">The sequence shown here is derived from an EMBL/GenBank/DDBJ whole genome shotgun (WGS) entry which is preliminary data.</text>
</comment>
<feature type="chain" id="PRO_5015061236" description="DUF4174 domain-containing protein" evidence="1">
    <location>
        <begin position="22"/>
        <end position="150"/>
    </location>
</feature>
<evidence type="ECO:0000313" key="2">
    <source>
        <dbReference type="EMBL" id="PME58837.1"/>
    </source>
</evidence>
<keyword evidence="1" id="KW-0732">Signal</keyword>
<dbReference type="RefSeq" id="WP_017106665.1">
    <property type="nucleotide sequence ID" value="NZ_MAKA01000222.1"/>
</dbReference>
<dbReference type="EMBL" id="MCSI01000152">
    <property type="protein sequence ID" value="PME58837.1"/>
    <property type="molecule type" value="Genomic_DNA"/>
</dbReference>